<evidence type="ECO:0000256" key="7">
    <source>
        <dbReference type="ARBA" id="ARBA00022833"/>
    </source>
</evidence>
<dbReference type="CDD" id="cd08368">
    <property type="entry name" value="LIM"/>
    <property type="match status" value="1"/>
</dbReference>
<reference evidence="16" key="1">
    <citation type="submission" date="2019-03" db="EMBL/GenBank/DDBJ databases">
        <authorList>
            <person name="Warren W.C."/>
            <person name="Johnson G.S."/>
        </authorList>
    </citation>
    <scope>NUCLEOTIDE SEQUENCE [LARGE SCALE GENOMIC DNA]</scope>
    <source>
        <strain evidence="16">Basenji</strain>
    </source>
</reference>
<keyword evidence="9 13" id="KW-0440">LIM domain</keyword>
<accession>A0A8C0M8K3</accession>
<evidence type="ECO:0000256" key="13">
    <source>
        <dbReference type="PROSITE-ProRule" id="PRU00125"/>
    </source>
</evidence>
<feature type="compositionally biased region" description="Pro residues" evidence="14">
    <location>
        <begin position="186"/>
        <end position="195"/>
    </location>
</feature>
<evidence type="ECO:0000256" key="6">
    <source>
        <dbReference type="ARBA" id="ARBA00022737"/>
    </source>
</evidence>
<evidence type="ECO:0000256" key="4">
    <source>
        <dbReference type="ARBA" id="ARBA00022553"/>
    </source>
</evidence>
<keyword evidence="7 13" id="KW-0862">Zinc</keyword>
<comment type="subcellular location">
    <subcellularLocation>
        <location evidence="2">Cytoplasm</location>
    </subcellularLocation>
    <subcellularLocation>
        <location evidence="1">Membrane</location>
    </subcellularLocation>
</comment>
<evidence type="ECO:0000256" key="1">
    <source>
        <dbReference type="ARBA" id="ARBA00004370"/>
    </source>
</evidence>
<evidence type="ECO:0000259" key="15">
    <source>
        <dbReference type="PROSITE" id="PS50023"/>
    </source>
</evidence>
<feature type="compositionally biased region" description="Low complexity" evidence="14">
    <location>
        <begin position="110"/>
        <end position="122"/>
    </location>
</feature>
<evidence type="ECO:0000256" key="12">
    <source>
        <dbReference type="ARBA" id="ARBA00072437"/>
    </source>
</evidence>
<evidence type="ECO:0000256" key="3">
    <source>
        <dbReference type="ARBA" id="ARBA00022490"/>
    </source>
</evidence>
<feature type="compositionally biased region" description="Low complexity" evidence="14">
    <location>
        <begin position="140"/>
        <end position="155"/>
    </location>
</feature>
<evidence type="ECO:0000256" key="2">
    <source>
        <dbReference type="ARBA" id="ARBA00004496"/>
    </source>
</evidence>
<comment type="function">
    <text evidence="11">May function in the assembly or regulation of proteins in the cornified envelope. The LIM domain may be involved in homotypic or heterotypic associations and may function to localize sciellin to the cornified envelope.</text>
</comment>
<organism evidence="16 17">
    <name type="scientific">Canis lupus familiaris</name>
    <name type="common">Dog</name>
    <name type="synonym">Canis familiaris</name>
    <dbReference type="NCBI Taxonomy" id="9615"/>
    <lineage>
        <taxon>Eukaryota</taxon>
        <taxon>Metazoa</taxon>
        <taxon>Chordata</taxon>
        <taxon>Craniata</taxon>
        <taxon>Vertebrata</taxon>
        <taxon>Euteleostomi</taxon>
        <taxon>Mammalia</taxon>
        <taxon>Eutheria</taxon>
        <taxon>Laurasiatheria</taxon>
        <taxon>Carnivora</taxon>
        <taxon>Caniformia</taxon>
        <taxon>Canidae</taxon>
        <taxon>Canis</taxon>
    </lineage>
</organism>
<dbReference type="InterPro" id="IPR052621">
    <property type="entry name" value="Cell_Prolif/Cornif_Regul"/>
</dbReference>
<dbReference type="Ensembl" id="ENSCAFT00030009078.1">
    <property type="protein sequence ID" value="ENSCAFP00030007965.1"/>
    <property type="gene ID" value="ENSCAFG00030004851.1"/>
</dbReference>
<reference evidence="16" key="2">
    <citation type="submission" date="2025-08" db="UniProtKB">
        <authorList>
            <consortium name="Ensembl"/>
        </authorList>
    </citation>
    <scope>IDENTIFICATION</scope>
</reference>
<keyword evidence="8" id="KW-0007">Acetylation</keyword>
<dbReference type="PANTHER" id="PTHR15468:SF7">
    <property type="entry name" value="SCIELLIN"/>
    <property type="match status" value="1"/>
</dbReference>
<dbReference type="FunFam" id="2.10.110.10:FF:000091">
    <property type="entry name" value="Sciellin"/>
    <property type="match status" value="1"/>
</dbReference>
<dbReference type="GO" id="GO:0016020">
    <property type="term" value="C:membrane"/>
    <property type="evidence" value="ECO:0007669"/>
    <property type="project" value="UniProtKB-SubCell"/>
</dbReference>
<keyword evidence="4" id="KW-0597">Phosphoprotein</keyword>
<keyword evidence="3" id="KW-0963">Cytoplasm</keyword>
<evidence type="ECO:0000256" key="14">
    <source>
        <dbReference type="SAM" id="MobiDB-lite"/>
    </source>
</evidence>
<dbReference type="Proteomes" id="UP000694429">
    <property type="component" value="Chromosome 22"/>
</dbReference>
<feature type="compositionally biased region" description="Basic and acidic residues" evidence="14">
    <location>
        <begin position="67"/>
        <end position="92"/>
    </location>
</feature>
<dbReference type="InterPro" id="IPR001781">
    <property type="entry name" value="Znf_LIM"/>
</dbReference>
<dbReference type="AlphaFoldDB" id="A0A8C0M8K3"/>
<name>A0A8C0M8K3_CANLF</name>
<protein>
    <recommendedName>
        <fullName evidence="12">Sciellin</fullName>
    </recommendedName>
</protein>
<dbReference type="PROSITE" id="PS50023">
    <property type="entry name" value="LIM_DOMAIN_2"/>
    <property type="match status" value="1"/>
</dbReference>
<feature type="compositionally biased region" description="Basic and acidic residues" evidence="14">
    <location>
        <begin position="216"/>
        <end position="229"/>
    </location>
</feature>
<evidence type="ECO:0000256" key="11">
    <source>
        <dbReference type="ARBA" id="ARBA00055583"/>
    </source>
</evidence>
<dbReference type="GO" id="GO:0008544">
    <property type="term" value="P:epidermis development"/>
    <property type="evidence" value="ECO:0007669"/>
    <property type="project" value="UniProtKB-ARBA"/>
</dbReference>
<proteinExistence type="predicted"/>
<dbReference type="SMART" id="SM00132">
    <property type="entry name" value="LIM"/>
    <property type="match status" value="1"/>
</dbReference>
<evidence type="ECO:0000313" key="16">
    <source>
        <dbReference type="Ensembl" id="ENSCAFP00030007965.1"/>
    </source>
</evidence>
<evidence type="ECO:0000256" key="10">
    <source>
        <dbReference type="ARBA" id="ARBA00023136"/>
    </source>
</evidence>
<dbReference type="Gene3D" id="2.10.110.10">
    <property type="entry name" value="Cysteine Rich Protein"/>
    <property type="match status" value="1"/>
</dbReference>
<feature type="compositionally biased region" description="Polar residues" evidence="14">
    <location>
        <begin position="1"/>
        <end position="27"/>
    </location>
</feature>
<evidence type="ECO:0000256" key="8">
    <source>
        <dbReference type="ARBA" id="ARBA00022990"/>
    </source>
</evidence>
<dbReference type="PANTHER" id="PTHR15468">
    <property type="entry name" value="ZNF185"/>
    <property type="match status" value="1"/>
</dbReference>
<keyword evidence="10" id="KW-0472">Membrane</keyword>
<feature type="region of interest" description="Disordered" evidence="14">
    <location>
        <begin position="1"/>
        <end position="92"/>
    </location>
</feature>
<feature type="region of interest" description="Disordered" evidence="14">
    <location>
        <begin position="329"/>
        <end position="349"/>
    </location>
</feature>
<sequence>MSNFTSRKMSPTGNGMKSTSQGTTLRQQGFHEVNKRRTFLQDNSWIKKRPEEEKDENYGRVVLNRHNSHDALDRKANERDEPKATISRYRSDDTLDRISDRNDATKTYKTNTLDNRLTNRNTSTFRSPEAAKTQPGSLFSANSTSIPAPTSATTPVKKKRQSWFPPPPPGYSAIPSTGANRREPTVHPPIPPKPSSPVSSPNQLRRENRQICPTKPDVHTETNRSTEKSISEELDNLIKMKKSLNRNQGLDGLFRANPRAEQTEKRAKSLENLIFMNTRTDKDGKGNQGLGGLTKINQRTDKNEKGSQDLETIIKVNARRDKTRRGGEDLDNLIRANPKGSENATGKQDLDGFIKVNPETNKNIKRGQSLDNLIQVTPEGNRSNTGSKDLDNLIKVVPQTGKSVQGGQSLDSLIQVAPETNRTNQSRKEGLDELINISPKAVKNMAGNQDLDKLIRVNPETLTSNQRNQDLDNLIKVKPAVTRSSQSEGLDNLIKVKSSALQDTERDQDLKNVIEINSNVPKNKNESFNAETRHAGPKDTFVYTRTYVENSKSLKDGYQENISGKYIQTVYSTSDRSVIERDMCTYCRKPLGTETKMILDELQICCHSTCFKCEICKRPLENLQAGDSIWIYRQTIHCEPCYSKVMAKWIQ</sequence>
<feature type="region of interest" description="Disordered" evidence="14">
    <location>
        <begin position="106"/>
        <end position="229"/>
    </location>
</feature>
<dbReference type="GO" id="GO:0046872">
    <property type="term" value="F:metal ion binding"/>
    <property type="evidence" value="ECO:0007669"/>
    <property type="project" value="UniProtKB-KW"/>
</dbReference>
<dbReference type="PROSITE" id="PS00478">
    <property type="entry name" value="LIM_DOMAIN_1"/>
    <property type="match status" value="1"/>
</dbReference>
<evidence type="ECO:0000313" key="17">
    <source>
        <dbReference type="Proteomes" id="UP000694429"/>
    </source>
</evidence>
<evidence type="ECO:0000256" key="5">
    <source>
        <dbReference type="ARBA" id="ARBA00022723"/>
    </source>
</evidence>
<evidence type="ECO:0000256" key="9">
    <source>
        <dbReference type="ARBA" id="ARBA00023038"/>
    </source>
</evidence>
<dbReference type="GO" id="GO:0005737">
    <property type="term" value="C:cytoplasm"/>
    <property type="evidence" value="ECO:0007669"/>
    <property type="project" value="UniProtKB-SubCell"/>
</dbReference>
<keyword evidence="5 13" id="KW-0479">Metal-binding</keyword>
<feature type="domain" description="LIM zinc-binding" evidence="15">
    <location>
        <begin position="582"/>
        <end position="648"/>
    </location>
</feature>
<feature type="compositionally biased region" description="Basic and acidic residues" evidence="14">
    <location>
        <begin position="48"/>
        <end position="58"/>
    </location>
</feature>
<keyword evidence="6" id="KW-0677">Repeat</keyword>